<evidence type="ECO:0000256" key="1">
    <source>
        <dbReference type="SAM" id="MobiDB-lite"/>
    </source>
</evidence>
<keyword evidence="4" id="KW-1185">Reference proteome</keyword>
<dbReference type="AlphaFoldDB" id="A0A9J6CYA7"/>
<protein>
    <submittedName>
        <fullName evidence="3">Uncharacterized protein</fullName>
    </submittedName>
</protein>
<reference evidence="3" key="1">
    <citation type="journal article" date="2020" name="Cell">
        <title>Large-Scale Comparative Analyses of Tick Genomes Elucidate Their Genetic Diversity and Vector Capacities.</title>
        <authorList>
            <consortium name="Tick Genome and Microbiome Consortium (TIGMIC)"/>
            <person name="Jia N."/>
            <person name="Wang J."/>
            <person name="Shi W."/>
            <person name="Du L."/>
            <person name="Sun Y."/>
            <person name="Zhan W."/>
            <person name="Jiang J.F."/>
            <person name="Wang Q."/>
            <person name="Zhang B."/>
            <person name="Ji P."/>
            <person name="Bell-Sakyi L."/>
            <person name="Cui X.M."/>
            <person name="Yuan T.T."/>
            <person name="Jiang B.G."/>
            <person name="Yang W.F."/>
            <person name="Lam T.T."/>
            <person name="Chang Q.C."/>
            <person name="Ding S.J."/>
            <person name="Wang X.J."/>
            <person name="Zhu J.G."/>
            <person name="Ruan X.D."/>
            <person name="Zhao L."/>
            <person name="Wei J.T."/>
            <person name="Ye R.Z."/>
            <person name="Que T.C."/>
            <person name="Du C.H."/>
            <person name="Zhou Y.H."/>
            <person name="Cheng J.X."/>
            <person name="Dai P.F."/>
            <person name="Guo W.B."/>
            <person name="Han X.H."/>
            <person name="Huang E.J."/>
            <person name="Li L.F."/>
            <person name="Wei W."/>
            <person name="Gao Y.C."/>
            <person name="Liu J.Z."/>
            <person name="Shao H.Z."/>
            <person name="Wang X."/>
            <person name="Wang C.C."/>
            <person name="Yang T.C."/>
            <person name="Huo Q.B."/>
            <person name="Li W."/>
            <person name="Chen H.Y."/>
            <person name="Chen S.E."/>
            <person name="Zhou L.G."/>
            <person name="Ni X.B."/>
            <person name="Tian J.H."/>
            <person name="Sheng Y."/>
            <person name="Liu T."/>
            <person name="Pan Y.S."/>
            <person name="Xia L.Y."/>
            <person name="Li J."/>
            <person name="Zhao F."/>
            <person name="Cao W.C."/>
        </authorList>
    </citation>
    <scope>NUCLEOTIDE SEQUENCE</scope>
    <source>
        <strain evidence="3">Rmic-2018</strain>
    </source>
</reference>
<keyword evidence="2" id="KW-0812">Transmembrane</keyword>
<organism evidence="3 4">
    <name type="scientific">Rhipicephalus microplus</name>
    <name type="common">Cattle tick</name>
    <name type="synonym">Boophilus microplus</name>
    <dbReference type="NCBI Taxonomy" id="6941"/>
    <lineage>
        <taxon>Eukaryota</taxon>
        <taxon>Metazoa</taxon>
        <taxon>Ecdysozoa</taxon>
        <taxon>Arthropoda</taxon>
        <taxon>Chelicerata</taxon>
        <taxon>Arachnida</taxon>
        <taxon>Acari</taxon>
        <taxon>Parasitiformes</taxon>
        <taxon>Ixodida</taxon>
        <taxon>Ixodoidea</taxon>
        <taxon>Ixodidae</taxon>
        <taxon>Rhipicephalinae</taxon>
        <taxon>Rhipicephalus</taxon>
        <taxon>Boophilus</taxon>
    </lineage>
</organism>
<feature type="compositionally biased region" description="Basic residues" evidence="1">
    <location>
        <begin position="185"/>
        <end position="196"/>
    </location>
</feature>
<evidence type="ECO:0000256" key="2">
    <source>
        <dbReference type="SAM" id="Phobius"/>
    </source>
</evidence>
<feature type="compositionally biased region" description="Low complexity" evidence="1">
    <location>
        <begin position="228"/>
        <end position="253"/>
    </location>
</feature>
<keyword evidence="2" id="KW-1133">Transmembrane helix</keyword>
<feature type="compositionally biased region" description="Polar residues" evidence="1">
    <location>
        <begin position="171"/>
        <end position="184"/>
    </location>
</feature>
<evidence type="ECO:0000313" key="4">
    <source>
        <dbReference type="Proteomes" id="UP000821866"/>
    </source>
</evidence>
<feature type="transmembrane region" description="Helical" evidence="2">
    <location>
        <begin position="116"/>
        <end position="138"/>
    </location>
</feature>
<gene>
    <name evidence="3" type="ORF">HPB51_028038</name>
</gene>
<reference evidence="3" key="2">
    <citation type="submission" date="2021-09" db="EMBL/GenBank/DDBJ databases">
        <authorList>
            <person name="Jia N."/>
            <person name="Wang J."/>
            <person name="Shi W."/>
            <person name="Du L."/>
            <person name="Sun Y."/>
            <person name="Zhan W."/>
            <person name="Jiang J."/>
            <person name="Wang Q."/>
            <person name="Zhang B."/>
            <person name="Ji P."/>
            <person name="Sakyi L.B."/>
            <person name="Cui X."/>
            <person name="Yuan T."/>
            <person name="Jiang B."/>
            <person name="Yang W."/>
            <person name="Lam T.T.-Y."/>
            <person name="Chang Q."/>
            <person name="Ding S."/>
            <person name="Wang X."/>
            <person name="Zhu J."/>
            <person name="Ruan X."/>
            <person name="Zhao L."/>
            <person name="Wei J."/>
            <person name="Que T."/>
            <person name="Du C."/>
            <person name="Cheng J."/>
            <person name="Dai P."/>
            <person name="Han X."/>
            <person name="Huang E."/>
            <person name="Gao Y."/>
            <person name="Liu J."/>
            <person name="Shao H."/>
            <person name="Ye R."/>
            <person name="Li L."/>
            <person name="Wei W."/>
            <person name="Wang X."/>
            <person name="Wang C."/>
            <person name="Huo Q."/>
            <person name="Li W."/>
            <person name="Guo W."/>
            <person name="Chen H."/>
            <person name="Chen S."/>
            <person name="Zhou L."/>
            <person name="Zhou L."/>
            <person name="Ni X."/>
            <person name="Tian J."/>
            <person name="Zhou Y."/>
            <person name="Sheng Y."/>
            <person name="Liu T."/>
            <person name="Pan Y."/>
            <person name="Xia L."/>
            <person name="Li J."/>
            <person name="Zhao F."/>
            <person name="Cao W."/>
        </authorList>
    </citation>
    <scope>NUCLEOTIDE SEQUENCE</scope>
    <source>
        <strain evidence="3">Rmic-2018</strain>
        <tissue evidence="3">Larvae</tissue>
    </source>
</reference>
<dbReference type="EMBL" id="JABSTU010004668">
    <property type="protein sequence ID" value="KAH7957979.1"/>
    <property type="molecule type" value="Genomic_DNA"/>
</dbReference>
<proteinExistence type="predicted"/>
<dbReference type="Proteomes" id="UP000821866">
    <property type="component" value="Unassembled WGS sequence"/>
</dbReference>
<accession>A0A9J6CYA7</accession>
<name>A0A9J6CYA7_RHIMP</name>
<feature type="compositionally biased region" description="Low complexity" evidence="1">
    <location>
        <begin position="206"/>
        <end position="220"/>
    </location>
</feature>
<sequence length="282" mass="29786">MEPLVRKLCMNEMAHMLASMKRGLAEPLQGRWPDPQYSAPGVDPSAGEGHVWLGTNRNSGDERRVLSLKETRVKKLIESTDVGLAEEDDDSYDSIDLVSILKVKTPEQPQPVDKTWSALLVGSGVLLAVVAVGTLFFLTAMGFKTSNSHGVKTGALRSGGGGGNRARHGASTSEHSVSATQSTTRVRHVSVVHITRHTGAGQLGNDSSDIVSNASDSSTDSTDKTKAWSKATSSASSSRSGRITTSSTGGVRTHGNVTITKRPSSVPTASTRKQILPVKAID</sequence>
<comment type="caution">
    <text evidence="3">The sequence shown here is derived from an EMBL/GenBank/DDBJ whole genome shotgun (WGS) entry which is preliminary data.</text>
</comment>
<evidence type="ECO:0000313" key="3">
    <source>
        <dbReference type="EMBL" id="KAH7957979.1"/>
    </source>
</evidence>
<feature type="region of interest" description="Disordered" evidence="1">
    <location>
        <begin position="148"/>
        <end position="282"/>
    </location>
</feature>
<keyword evidence="2" id="KW-0472">Membrane</keyword>
<feature type="compositionally biased region" description="Polar residues" evidence="1">
    <location>
        <begin position="255"/>
        <end position="273"/>
    </location>
</feature>